<accession>M7TJY4</accession>
<name>M7TJY4_EUTLA</name>
<dbReference type="HOGENOM" id="CLU_025527_1_0_1"/>
<organism evidence="1 2">
    <name type="scientific">Eutypa lata (strain UCR-EL1)</name>
    <name type="common">Grapevine dieback disease fungus</name>
    <name type="synonym">Eutypa armeniacae</name>
    <dbReference type="NCBI Taxonomy" id="1287681"/>
    <lineage>
        <taxon>Eukaryota</taxon>
        <taxon>Fungi</taxon>
        <taxon>Dikarya</taxon>
        <taxon>Ascomycota</taxon>
        <taxon>Pezizomycotina</taxon>
        <taxon>Sordariomycetes</taxon>
        <taxon>Xylariomycetidae</taxon>
        <taxon>Xylariales</taxon>
        <taxon>Diatrypaceae</taxon>
        <taxon>Eutypa</taxon>
    </lineage>
</organism>
<evidence type="ECO:0000313" key="2">
    <source>
        <dbReference type="Proteomes" id="UP000012174"/>
    </source>
</evidence>
<dbReference type="eggNOG" id="ENOG502T357">
    <property type="taxonomic scope" value="Eukaryota"/>
</dbReference>
<dbReference type="Gene3D" id="3.80.10.10">
    <property type="entry name" value="Ribonuclease Inhibitor"/>
    <property type="match status" value="1"/>
</dbReference>
<dbReference type="SUPFAM" id="SSF52047">
    <property type="entry name" value="RNI-like"/>
    <property type="match status" value="1"/>
</dbReference>
<gene>
    <name evidence="1" type="ORF">UCREL1_2733</name>
</gene>
<reference evidence="2" key="1">
    <citation type="journal article" date="2013" name="Genome Announc.">
        <title>Draft genome sequence of the grapevine dieback fungus Eutypa lata UCR-EL1.</title>
        <authorList>
            <person name="Blanco-Ulate B."/>
            <person name="Rolshausen P.E."/>
            <person name="Cantu D."/>
        </authorList>
    </citation>
    <scope>NUCLEOTIDE SEQUENCE [LARGE SCALE GENOMIC DNA]</scope>
    <source>
        <strain evidence="2">UCR-EL1</strain>
    </source>
</reference>
<dbReference type="InterPro" id="IPR032675">
    <property type="entry name" value="LRR_dom_sf"/>
</dbReference>
<dbReference type="Proteomes" id="UP000012174">
    <property type="component" value="Unassembled WGS sequence"/>
</dbReference>
<sequence>MCSTSATWTLTRRRLEPLKRLLLRARNLRALHYWDSGQGTRFSGFAPGERLPAFEELTLQSYDWDHDAAFTAAHWDFSRLRELKLIDVPDHPFLTAVPPHALRELQVLWFHSIPYLSSSPFQSREDRESHDKEVTDLLANLTLGIRALRELEITCHVRLFSARCVVDQDETMGACRGVLLRHAPTLRVLRLRDHVGFDDSLRHCPTLRAVDLGVLACHLTNLRELDLDLDLLDCDRPESFMKELCEFPRLEALTLHMRTTMMYPADFLSMELQSESDAEHGDSNTLTRPRPARRFDGDHEAVRQWFETLVQGKEARRQRGDKTVPWRRIKFVVGGWRNVMVRRTDLVWRELNKRGVYAEHCFLFERDPNVRDGPYVGLTGHEEYREIKATIVEG</sequence>
<keyword evidence="2" id="KW-1185">Reference proteome</keyword>
<protein>
    <submittedName>
        <fullName evidence="1">Putative f-box domain-containing protein</fullName>
    </submittedName>
</protein>
<evidence type="ECO:0000313" key="1">
    <source>
        <dbReference type="EMBL" id="EMR70241.1"/>
    </source>
</evidence>
<dbReference type="KEGG" id="ela:UCREL1_2733"/>
<dbReference type="AlphaFoldDB" id="M7TJY4"/>
<proteinExistence type="predicted"/>
<dbReference type="EMBL" id="KB705903">
    <property type="protein sequence ID" value="EMR70241.1"/>
    <property type="molecule type" value="Genomic_DNA"/>
</dbReference>
<dbReference type="OrthoDB" id="3594971at2759"/>